<name>B5VTN0_YEAS6</name>
<sequence length="203" mass="22599">MWFVGISFVPLRPDRDWFNHCDILFFSVCDCDSNNEEEGDSGNVLIRELDCDGAVDIKDDDIGGDGDANVEFWEMMEDTLEDIACSFRRIFESVSFVLCLLSFTLHAFCNSCSSLLALLKAVNKLGSCFCREVLCIINDISDVEEDNLLPSRRSISPFDKLSLSDELIGVKSCVNMDASTMLLTNELISSISFVSSITGRLLV</sequence>
<dbReference type="EMBL" id="ABSV01002411">
    <property type="protein sequence ID" value="EDZ68714.1"/>
    <property type="molecule type" value="Genomic_DNA"/>
</dbReference>
<gene>
    <name evidence="1" type="ORF">AWRI1631_163410</name>
</gene>
<proteinExistence type="predicted"/>
<reference evidence="1 2" key="1">
    <citation type="journal article" date="2008" name="FEMS Yeast Res.">
        <title>Comparative genome analysis of a Saccharomyces cerevisiae wine strain.</title>
        <authorList>
            <person name="Borneman A.R."/>
            <person name="Forgan A.H."/>
            <person name="Pretorius I.S."/>
            <person name="Chambers P.J."/>
        </authorList>
    </citation>
    <scope>NUCLEOTIDE SEQUENCE [LARGE SCALE GENOMIC DNA]</scope>
    <source>
        <strain evidence="1 2">AWRI1631</strain>
    </source>
</reference>
<accession>B5VTN0</accession>
<evidence type="ECO:0000313" key="1">
    <source>
        <dbReference type="EMBL" id="EDZ68714.1"/>
    </source>
</evidence>
<evidence type="ECO:0000313" key="2">
    <source>
        <dbReference type="Proteomes" id="UP000008988"/>
    </source>
</evidence>
<dbReference type="Proteomes" id="UP000008988">
    <property type="component" value="Unassembled WGS sequence"/>
</dbReference>
<dbReference type="AlphaFoldDB" id="B5VTN0"/>
<organism evidence="1 2">
    <name type="scientific">Saccharomyces cerevisiae (strain AWRI1631)</name>
    <name type="common">Baker's yeast</name>
    <dbReference type="NCBI Taxonomy" id="545124"/>
    <lineage>
        <taxon>Eukaryota</taxon>
        <taxon>Fungi</taxon>
        <taxon>Dikarya</taxon>
        <taxon>Ascomycota</taxon>
        <taxon>Saccharomycotina</taxon>
        <taxon>Saccharomycetes</taxon>
        <taxon>Saccharomycetales</taxon>
        <taxon>Saccharomycetaceae</taxon>
        <taxon>Saccharomyces</taxon>
    </lineage>
</organism>
<protein>
    <submittedName>
        <fullName evidence="1">Uncharacterized protein</fullName>
    </submittedName>
</protein>
<comment type="caution">
    <text evidence="1">The sequence shown here is derived from an EMBL/GenBank/DDBJ whole genome shotgun (WGS) entry which is preliminary data.</text>
</comment>